<keyword evidence="6 8" id="KW-0472">Membrane</keyword>
<dbReference type="GO" id="GO:0071555">
    <property type="term" value="P:cell wall organization"/>
    <property type="evidence" value="ECO:0007669"/>
    <property type="project" value="TreeGrafter"/>
</dbReference>
<dbReference type="Proteomes" id="UP001238163">
    <property type="component" value="Unassembled WGS sequence"/>
</dbReference>
<feature type="transmembrane region" description="Helical" evidence="8">
    <location>
        <begin position="151"/>
        <end position="170"/>
    </location>
</feature>
<feature type="transmembrane region" description="Helical" evidence="8">
    <location>
        <begin position="201"/>
        <end position="218"/>
    </location>
</feature>
<feature type="transmembrane region" description="Helical" evidence="8">
    <location>
        <begin position="251"/>
        <end position="275"/>
    </location>
</feature>
<feature type="binding site" evidence="7">
    <location>
        <position position="169"/>
    </location>
    <ligand>
        <name>Mg(2+)</name>
        <dbReference type="ChEBI" id="CHEBI:18420"/>
    </ligand>
</feature>
<feature type="transmembrane region" description="Helical" evidence="8">
    <location>
        <begin position="225"/>
        <end position="245"/>
    </location>
</feature>
<dbReference type="Gene3D" id="3.40.50.720">
    <property type="entry name" value="NAD(P)-binding Rossmann-like Domain"/>
    <property type="match status" value="1"/>
</dbReference>
<name>A0AAE4ANB7_9BACT</name>
<feature type="transmembrane region" description="Helical" evidence="8">
    <location>
        <begin position="12"/>
        <end position="40"/>
    </location>
</feature>
<feature type="transmembrane region" description="Helical" evidence="8">
    <location>
        <begin position="177"/>
        <end position="195"/>
    </location>
</feature>
<dbReference type="InterPro" id="IPR018480">
    <property type="entry name" value="PNAcMuramoyl-5peptid_Trfase_CS"/>
</dbReference>
<evidence type="ECO:0000256" key="8">
    <source>
        <dbReference type="SAM" id="Phobius"/>
    </source>
</evidence>
<feature type="transmembrane region" description="Helical" evidence="8">
    <location>
        <begin position="382"/>
        <end position="403"/>
    </location>
</feature>
<dbReference type="InterPro" id="IPR000715">
    <property type="entry name" value="Glycosyl_transferase_4"/>
</dbReference>
<dbReference type="PANTHER" id="PTHR22926">
    <property type="entry name" value="PHOSPHO-N-ACETYLMURAMOYL-PENTAPEPTIDE-TRANSFERASE"/>
    <property type="match status" value="1"/>
</dbReference>
<keyword evidence="3" id="KW-0808">Transferase</keyword>
<evidence type="ECO:0000256" key="4">
    <source>
        <dbReference type="ARBA" id="ARBA00022692"/>
    </source>
</evidence>
<accession>A0AAE4ANB7</accession>
<evidence type="ECO:0000256" key="1">
    <source>
        <dbReference type="ARBA" id="ARBA00004651"/>
    </source>
</evidence>
<comment type="subcellular location">
    <subcellularLocation>
        <location evidence="1">Cell membrane</location>
        <topology evidence="1">Multi-pass membrane protein</topology>
    </subcellularLocation>
</comment>
<feature type="transmembrane region" description="Helical" evidence="8">
    <location>
        <begin position="343"/>
        <end position="361"/>
    </location>
</feature>
<dbReference type="GO" id="GO:0044038">
    <property type="term" value="P:cell wall macromolecule biosynthetic process"/>
    <property type="evidence" value="ECO:0007669"/>
    <property type="project" value="TreeGrafter"/>
</dbReference>
<feature type="transmembrane region" description="Helical" evidence="8">
    <location>
        <begin position="447"/>
        <end position="465"/>
    </location>
</feature>
<protein>
    <submittedName>
        <fullName evidence="9">UDP-N-acetylmuramyl pentapeptide phosphotransferase/UDP-N-acetylglucosamine-1-phosphate transferase</fullName>
    </submittedName>
</protein>
<dbReference type="Pfam" id="PF13727">
    <property type="entry name" value="CoA_binding_3"/>
    <property type="match status" value="1"/>
</dbReference>
<evidence type="ECO:0000256" key="7">
    <source>
        <dbReference type="PIRSR" id="PIRSR600715-1"/>
    </source>
</evidence>
<evidence type="ECO:0000313" key="10">
    <source>
        <dbReference type="Proteomes" id="UP001238163"/>
    </source>
</evidence>
<dbReference type="AlphaFoldDB" id="A0AAE4ANB7"/>
<reference evidence="9" key="1">
    <citation type="submission" date="2023-07" db="EMBL/GenBank/DDBJ databases">
        <title>Genomic Encyclopedia of Type Strains, Phase IV (KMG-IV): sequencing the most valuable type-strain genomes for metagenomic binning, comparative biology and taxonomic classification.</title>
        <authorList>
            <person name="Goeker M."/>
        </authorList>
    </citation>
    <scope>NUCLEOTIDE SEQUENCE</scope>
    <source>
        <strain evidence="9">DSM 24202</strain>
    </source>
</reference>
<feature type="transmembrane region" description="Helical" evidence="8">
    <location>
        <begin position="477"/>
        <end position="499"/>
    </location>
</feature>
<dbReference type="GO" id="GO:0009103">
    <property type="term" value="P:lipopolysaccharide biosynthetic process"/>
    <property type="evidence" value="ECO:0007669"/>
    <property type="project" value="TreeGrafter"/>
</dbReference>
<feature type="transmembrane region" description="Helical" evidence="8">
    <location>
        <begin position="95"/>
        <end position="111"/>
    </location>
</feature>
<evidence type="ECO:0000313" key="9">
    <source>
        <dbReference type="EMBL" id="MDQ0288763.1"/>
    </source>
</evidence>
<evidence type="ECO:0000256" key="3">
    <source>
        <dbReference type="ARBA" id="ARBA00022679"/>
    </source>
</evidence>
<sequence>MINLLHICWKMLANWSVFLLLPVLTVILAAALTRLCVFALPKVGLVAKVTGGRHIHTREVALGGGVAMILAFCIAVLCSSFLAPSRFLPIGTPEAAKLLIPLLILLPTGIIDDRWGIPAKIKLALQILAALVCWSLGIRFTSILGFHCNTFFSLVITVFWITAVINAFNLIDGVDGLASGVAGISAVCLGGILMLKNSHPHALVMFCLAACCLGFLRYNMHPARIFMGDTGSMFLGYSLGALGIITCTKIATVSAIVVPILACGIPILDTSLAIWRRVTYKMLHRDDPNVGIMSADRHHLHHRLLSFFENNQPRTVHVIYLLAAVLAVVAVICTYLPRHLPWLAFFLALIAFSLVVHRLAVIELWNSSELICNGFSLSRTGLILNLVHPLWDLGILVFAFLLSAKHSHFSGRNDLYMLLHWVTPVFIALILSRNYHIFWNHASIEDYFHILLYLAVGFAAAWLLAQLPRVPRGNSDLFFTAYAFTTLGIMGERLFIPWIRSSLIKYRHRNHLATDNTAGVLVYGICPAGRTYIRENINSRVRNGSEHIIGFIDRDKTYTHGYCVGYKVLGDINALVQIHRRTPFQKLALCKFDLSGEEMKKTQAFCNDHKVTIVCYTYREETL</sequence>
<keyword evidence="2" id="KW-1003">Cell membrane</keyword>
<evidence type="ECO:0000256" key="6">
    <source>
        <dbReference type="ARBA" id="ARBA00023136"/>
    </source>
</evidence>
<dbReference type="GO" id="GO:0005886">
    <property type="term" value="C:plasma membrane"/>
    <property type="evidence" value="ECO:0007669"/>
    <property type="project" value="UniProtKB-SubCell"/>
</dbReference>
<dbReference type="PROSITE" id="PS01348">
    <property type="entry name" value="MRAY_2"/>
    <property type="match status" value="1"/>
</dbReference>
<evidence type="ECO:0000256" key="5">
    <source>
        <dbReference type="ARBA" id="ARBA00022989"/>
    </source>
</evidence>
<gene>
    <name evidence="9" type="ORF">J3R75_000870</name>
</gene>
<dbReference type="CDD" id="cd06853">
    <property type="entry name" value="GT_WecA_like"/>
    <property type="match status" value="1"/>
</dbReference>
<feature type="binding site" evidence="7">
    <location>
        <position position="229"/>
    </location>
    <ligand>
        <name>Mg(2+)</name>
        <dbReference type="ChEBI" id="CHEBI:18420"/>
    </ligand>
</feature>
<comment type="caution">
    <text evidence="9">The sequence shown here is derived from an EMBL/GenBank/DDBJ whole genome shotgun (WGS) entry which is preliminary data.</text>
</comment>
<keyword evidence="7" id="KW-0479">Metal-binding</keyword>
<keyword evidence="4 8" id="KW-0812">Transmembrane</keyword>
<organism evidence="9 10">
    <name type="scientific">Oligosphaera ethanolica</name>
    <dbReference type="NCBI Taxonomy" id="760260"/>
    <lineage>
        <taxon>Bacteria</taxon>
        <taxon>Pseudomonadati</taxon>
        <taxon>Lentisphaerota</taxon>
        <taxon>Oligosphaeria</taxon>
        <taxon>Oligosphaerales</taxon>
        <taxon>Oligosphaeraceae</taxon>
        <taxon>Oligosphaera</taxon>
    </lineage>
</organism>
<dbReference type="PANTHER" id="PTHR22926:SF3">
    <property type="entry name" value="UNDECAPRENYL-PHOSPHATE ALPHA-N-ACETYLGLUCOSAMINYL 1-PHOSPHATE TRANSFERASE"/>
    <property type="match status" value="1"/>
</dbReference>
<feature type="transmembrane region" description="Helical" evidence="8">
    <location>
        <begin position="60"/>
        <end position="83"/>
    </location>
</feature>
<feature type="transmembrane region" description="Helical" evidence="8">
    <location>
        <begin position="123"/>
        <end position="145"/>
    </location>
</feature>
<keyword evidence="7" id="KW-0460">Magnesium</keyword>
<feature type="transmembrane region" description="Helical" evidence="8">
    <location>
        <begin position="318"/>
        <end position="337"/>
    </location>
</feature>
<proteinExistence type="predicted"/>
<dbReference type="EMBL" id="JAUSVL010000001">
    <property type="protein sequence ID" value="MDQ0288763.1"/>
    <property type="molecule type" value="Genomic_DNA"/>
</dbReference>
<evidence type="ECO:0000256" key="2">
    <source>
        <dbReference type="ARBA" id="ARBA00022475"/>
    </source>
</evidence>
<keyword evidence="5 8" id="KW-1133">Transmembrane helix</keyword>
<keyword evidence="10" id="KW-1185">Reference proteome</keyword>
<dbReference type="GO" id="GO:0046872">
    <property type="term" value="F:metal ion binding"/>
    <property type="evidence" value="ECO:0007669"/>
    <property type="project" value="UniProtKB-KW"/>
</dbReference>
<dbReference type="RefSeq" id="WP_307260097.1">
    <property type="nucleotide sequence ID" value="NZ_JAUSVL010000001.1"/>
</dbReference>
<comment type="cofactor">
    <cofactor evidence="7">
        <name>Mg(2+)</name>
        <dbReference type="ChEBI" id="CHEBI:18420"/>
    </cofactor>
</comment>
<dbReference type="GO" id="GO:0016780">
    <property type="term" value="F:phosphotransferase activity, for other substituted phosphate groups"/>
    <property type="evidence" value="ECO:0007669"/>
    <property type="project" value="InterPro"/>
</dbReference>
<feature type="transmembrane region" description="Helical" evidence="8">
    <location>
        <begin position="415"/>
        <end position="435"/>
    </location>
</feature>
<dbReference type="Pfam" id="PF00953">
    <property type="entry name" value="Glycos_transf_4"/>
    <property type="match status" value="1"/>
</dbReference>